<dbReference type="EMBL" id="JAUSUY010000010">
    <property type="protein sequence ID" value="MDT3427172.1"/>
    <property type="molecule type" value="Genomic_DNA"/>
</dbReference>
<evidence type="ECO:0000256" key="1">
    <source>
        <dbReference type="SAM" id="Coils"/>
    </source>
</evidence>
<dbReference type="RefSeq" id="WP_025701218.1">
    <property type="nucleotide sequence ID" value="NZ_JAUSUY010000010.1"/>
</dbReference>
<evidence type="ECO:0000313" key="3">
    <source>
        <dbReference type="Proteomes" id="UP001248709"/>
    </source>
</evidence>
<comment type="caution">
    <text evidence="2">The sequence shown here is derived from an EMBL/GenBank/DDBJ whole genome shotgun (WGS) entry which is preliminary data.</text>
</comment>
<organism evidence="2 3">
    <name type="scientific">Paenibacillus forsythiae</name>
    <dbReference type="NCBI Taxonomy" id="365616"/>
    <lineage>
        <taxon>Bacteria</taxon>
        <taxon>Bacillati</taxon>
        <taxon>Bacillota</taxon>
        <taxon>Bacilli</taxon>
        <taxon>Bacillales</taxon>
        <taxon>Paenibacillaceae</taxon>
        <taxon>Paenibacillus</taxon>
    </lineage>
</organism>
<reference evidence="2 3" key="1">
    <citation type="submission" date="2023-07" db="EMBL/GenBank/DDBJ databases">
        <title>Genomic Encyclopedia of Type Strains, Phase IV (KMG-IV): sequencing the most valuable type-strain genomes for metagenomic binning, comparative biology and taxonomic classification.</title>
        <authorList>
            <person name="Goeker M."/>
        </authorList>
    </citation>
    <scope>NUCLEOTIDE SEQUENCE [LARGE SCALE GENOMIC DNA]</scope>
    <source>
        <strain evidence="2 3">T98</strain>
    </source>
</reference>
<keyword evidence="3" id="KW-1185">Reference proteome</keyword>
<protein>
    <submittedName>
        <fullName evidence="2">Vacuolar-type H+-ATPase subunit I/STV1</fullName>
    </submittedName>
</protein>
<name>A0ABU3HAW5_9BACL</name>
<gene>
    <name evidence="2" type="ORF">J2Z22_002708</name>
</gene>
<dbReference type="Proteomes" id="UP001248709">
    <property type="component" value="Unassembled WGS sequence"/>
</dbReference>
<accession>A0ABU3HAW5</accession>
<keyword evidence="1" id="KW-0175">Coiled coil</keyword>
<proteinExistence type="predicted"/>
<sequence>MNSQSDKITLLVVRDAGRPVRKLRISKPMAVALPAAAILSLSSLISSMHYHASRSIQELEREAAALSLQNARLEATLADREQALELAQNEALELVDSAKGLKDQLNSTAARGH</sequence>
<feature type="coiled-coil region" evidence="1">
    <location>
        <begin position="56"/>
        <end position="104"/>
    </location>
</feature>
<evidence type="ECO:0000313" key="2">
    <source>
        <dbReference type="EMBL" id="MDT3427172.1"/>
    </source>
</evidence>